<evidence type="ECO:0000256" key="5">
    <source>
        <dbReference type="ARBA" id="ARBA00023289"/>
    </source>
</evidence>
<evidence type="ECO:0000256" key="1">
    <source>
        <dbReference type="ARBA" id="ARBA00004170"/>
    </source>
</evidence>
<dbReference type="GO" id="GO:0009626">
    <property type="term" value="P:plant-type hypersensitive response"/>
    <property type="evidence" value="ECO:0007669"/>
    <property type="project" value="UniProtKB-KW"/>
</dbReference>
<keyword evidence="5" id="KW-0636">Prenylation</keyword>
<dbReference type="PROSITE" id="PS50846">
    <property type="entry name" value="HMA_2"/>
    <property type="match status" value="1"/>
</dbReference>
<dbReference type="OrthoDB" id="1923658at2759"/>
<name>A0A5N6N311_9ASTR</name>
<evidence type="ECO:0000313" key="9">
    <source>
        <dbReference type="Proteomes" id="UP000326396"/>
    </source>
</evidence>
<evidence type="ECO:0000256" key="4">
    <source>
        <dbReference type="ARBA" id="ARBA00023288"/>
    </source>
</evidence>
<comment type="similarity">
    <text evidence="6">Belongs to the HIPP family.</text>
</comment>
<reference evidence="8 9" key="1">
    <citation type="submission" date="2019-05" db="EMBL/GenBank/DDBJ databases">
        <title>Mikania micrantha, genome provides insights into the molecular mechanism of rapid growth.</title>
        <authorList>
            <person name="Liu B."/>
        </authorList>
    </citation>
    <scope>NUCLEOTIDE SEQUENCE [LARGE SCALE GENOMIC DNA]</scope>
    <source>
        <strain evidence="8">NLD-2019</strain>
        <tissue evidence="8">Leaf</tissue>
    </source>
</reference>
<gene>
    <name evidence="8" type="ORF">E3N88_24823</name>
</gene>
<dbReference type="InterPro" id="IPR051863">
    <property type="entry name" value="HIPP"/>
</dbReference>
<evidence type="ECO:0000256" key="6">
    <source>
        <dbReference type="ARBA" id="ARBA00024045"/>
    </source>
</evidence>
<keyword evidence="4" id="KW-0449">Lipoprotein</keyword>
<dbReference type="GO" id="GO:0046872">
    <property type="term" value="F:metal ion binding"/>
    <property type="evidence" value="ECO:0007669"/>
    <property type="project" value="UniProtKB-KW"/>
</dbReference>
<evidence type="ECO:0000256" key="3">
    <source>
        <dbReference type="ARBA" id="ARBA00022723"/>
    </source>
</evidence>
<dbReference type="Proteomes" id="UP000326396">
    <property type="component" value="Linkage Group LG3"/>
</dbReference>
<feature type="domain" description="HMA" evidence="7">
    <location>
        <begin position="4"/>
        <end position="70"/>
    </location>
</feature>
<accession>A0A5N6N311</accession>
<dbReference type="Pfam" id="PF00403">
    <property type="entry name" value="HMA"/>
    <property type="match status" value="1"/>
</dbReference>
<comment type="subcellular location">
    <subcellularLocation>
        <location evidence="1">Membrane</location>
        <topology evidence="1">Peripheral membrane protein</topology>
    </subcellularLocation>
</comment>
<dbReference type="EMBL" id="SZYD01000013">
    <property type="protein sequence ID" value="KAD4384655.1"/>
    <property type="molecule type" value="Genomic_DNA"/>
</dbReference>
<evidence type="ECO:0000256" key="2">
    <source>
        <dbReference type="ARBA" id="ARBA00022481"/>
    </source>
</evidence>
<dbReference type="Gene3D" id="3.30.70.100">
    <property type="match status" value="1"/>
</dbReference>
<proteinExistence type="inferred from homology"/>
<dbReference type="InterPro" id="IPR036163">
    <property type="entry name" value="HMA_dom_sf"/>
</dbReference>
<comment type="caution">
    <text evidence="8">The sequence shown here is derived from an EMBL/GenBank/DDBJ whole genome shotgun (WGS) entry which is preliminary data.</text>
</comment>
<dbReference type="AlphaFoldDB" id="A0A5N6N311"/>
<organism evidence="8 9">
    <name type="scientific">Mikania micrantha</name>
    <name type="common">bitter vine</name>
    <dbReference type="NCBI Taxonomy" id="192012"/>
    <lineage>
        <taxon>Eukaryota</taxon>
        <taxon>Viridiplantae</taxon>
        <taxon>Streptophyta</taxon>
        <taxon>Embryophyta</taxon>
        <taxon>Tracheophyta</taxon>
        <taxon>Spermatophyta</taxon>
        <taxon>Magnoliopsida</taxon>
        <taxon>eudicotyledons</taxon>
        <taxon>Gunneridae</taxon>
        <taxon>Pentapetalae</taxon>
        <taxon>asterids</taxon>
        <taxon>campanulids</taxon>
        <taxon>Asterales</taxon>
        <taxon>Asteraceae</taxon>
        <taxon>Asteroideae</taxon>
        <taxon>Heliantheae alliance</taxon>
        <taxon>Eupatorieae</taxon>
        <taxon>Mikania</taxon>
    </lineage>
</organism>
<keyword evidence="2" id="KW-0488">Methylation</keyword>
<dbReference type="SUPFAM" id="SSF55008">
    <property type="entry name" value="HMA, heavy metal-associated domain"/>
    <property type="match status" value="1"/>
</dbReference>
<dbReference type="InterPro" id="IPR006121">
    <property type="entry name" value="HMA_dom"/>
</dbReference>
<keyword evidence="9" id="KW-1185">Reference proteome</keyword>
<dbReference type="GO" id="GO:0016020">
    <property type="term" value="C:membrane"/>
    <property type="evidence" value="ECO:0007669"/>
    <property type="project" value="UniProtKB-SubCell"/>
</dbReference>
<evidence type="ECO:0000313" key="8">
    <source>
        <dbReference type="EMBL" id="KAD4384655.1"/>
    </source>
</evidence>
<evidence type="ECO:0000259" key="7">
    <source>
        <dbReference type="PROSITE" id="PS50846"/>
    </source>
</evidence>
<protein>
    <recommendedName>
        <fullName evidence="7">HMA domain-containing protein</fullName>
    </recommendedName>
</protein>
<keyword evidence="3" id="KW-0479">Metal-binding</keyword>
<sequence length="125" mass="14390">MSESKKIIIKVDVHDNEEKRKALKAVSSHPGIESISMDMKDKKLTIVGVIDPVCAVRKLKKWHPEILTVGPAKDEKKDDKKDDEKKKQEEAFKKCMETYGLYYPYMTPQYCVHSMEENPNSCVIC</sequence>
<dbReference type="PANTHER" id="PTHR45811">
    <property type="entry name" value="COPPER TRANSPORT PROTEIN FAMILY-RELATED"/>
    <property type="match status" value="1"/>
</dbReference>
<dbReference type="PANTHER" id="PTHR45811:SF66">
    <property type="entry name" value="HEAVY METAL-ASSOCIATED DOMAIN, HMA, HEAVY METAL-ASSOCIATED DOMAIN SUPERFAMILY"/>
    <property type="match status" value="1"/>
</dbReference>